<protein>
    <recommendedName>
        <fullName evidence="5">UPF0182 protein IQ249_16275</fullName>
    </recommendedName>
</protein>
<dbReference type="PANTHER" id="PTHR39344">
    <property type="entry name" value="UPF0182 PROTEIN SLL1060"/>
    <property type="match status" value="1"/>
</dbReference>
<accession>A0A8J7DY94</accession>
<dbReference type="Pfam" id="PF03699">
    <property type="entry name" value="UPF0182"/>
    <property type="match status" value="1"/>
</dbReference>
<dbReference type="PANTHER" id="PTHR39344:SF1">
    <property type="entry name" value="UPF0182 PROTEIN SLL1060"/>
    <property type="match status" value="1"/>
</dbReference>
<evidence type="ECO:0000256" key="2">
    <source>
        <dbReference type="ARBA" id="ARBA00022692"/>
    </source>
</evidence>
<proteinExistence type="inferred from homology"/>
<dbReference type="GO" id="GO:0005576">
    <property type="term" value="C:extracellular region"/>
    <property type="evidence" value="ECO:0007669"/>
    <property type="project" value="TreeGrafter"/>
</dbReference>
<organism evidence="6 7">
    <name type="scientific">Lusitaniella coriacea LEGE 07157</name>
    <dbReference type="NCBI Taxonomy" id="945747"/>
    <lineage>
        <taxon>Bacteria</taxon>
        <taxon>Bacillati</taxon>
        <taxon>Cyanobacteriota</taxon>
        <taxon>Cyanophyceae</taxon>
        <taxon>Spirulinales</taxon>
        <taxon>Lusitaniellaceae</taxon>
        <taxon>Lusitaniella</taxon>
    </lineage>
</organism>
<dbReference type="AlphaFoldDB" id="A0A8J7DY94"/>
<keyword evidence="4 5" id="KW-0472">Membrane</keyword>
<reference evidence="6" key="1">
    <citation type="submission" date="2020-10" db="EMBL/GenBank/DDBJ databases">
        <authorList>
            <person name="Castelo-Branco R."/>
            <person name="Eusebio N."/>
            <person name="Adriana R."/>
            <person name="Vieira A."/>
            <person name="Brugerolle De Fraissinette N."/>
            <person name="Rezende De Castro R."/>
            <person name="Schneider M.P."/>
            <person name="Vasconcelos V."/>
            <person name="Leao P.N."/>
        </authorList>
    </citation>
    <scope>NUCLEOTIDE SEQUENCE</scope>
    <source>
        <strain evidence="6">LEGE 07157</strain>
    </source>
</reference>
<feature type="transmembrane region" description="Helical" evidence="5">
    <location>
        <begin position="109"/>
        <end position="130"/>
    </location>
</feature>
<evidence type="ECO:0000256" key="1">
    <source>
        <dbReference type="ARBA" id="ARBA00022475"/>
    </source>
</evidence>
<sequence length="914" mass="104822">MKSRQNLTLILLLTTFVLLAVSSPLVHLLVEAWWFESVGFEDAFWTRIRWQILIGAVTFIVYGLFLGGNALLAMNLSKTLPKVNSVWNRSLNALEYQGLGNYADKLPKYAIALAVILASVAAAVASVASWETVLKFLQASSFGRSDPIFQRDIGFYVFRLPFYEGIQRWFLVLLGAGFVGAVVLYNLKGMLFRGKNWQYALARPIKTHLSLLLAAIALLLALGFWLGRYKLLYSGDGAVFGAGYADVHARLQAYWLMMFVTFALAILLIVSLWRRGLSLPIYGIIAYFVIFTLVDGAYPWLQQQLVVEPNELAKEEPYIAYNIEATRQAYDLNRIQTQNYSPQANLTRQDLQANQSTLDNIRLWDYRPLLSTYRQLQEIRLYYHFKDVDIDRYTLDGDYRQVMLSARELAYRQVPTRAKTWVNQRLKYTHGYGLAMSPVNTVTPNGLPELFIKNIPPTSTVDLKLTEPAIYYGEETDSYIFTRTRTEEFDYPQGDENALTRYDGKGGVPMGSPGRRLAYAYDFGNLKILISNYFNQTSHIHYHRLIADRVKQVAPFLKFDRDPYITVIDGKLEWIIDAYTTSDRYPYSEPVTHNNLLGAIAQEEDIQPITAGDINYIRNAVKVVIDAYNGTMRFYVVDEQDPILQTYRKIFPDLFEPSEAISPEIRAHFRYPLDLFKIQAKMYLAYHMENPDVFYNREDLWRFPLEIYEGTQQVKDPYYMIMRLPQAESEEFVLISPFTPVNKDNTIAWMAARSDGENYGNLLLYEFPKQVLVYGPSQIEARINQNPEISQQLTLWGQEGSRVIRGDLLIIPIEESLLYVEPIYLRAEQGELPELRRVIVVYENQTVMAKTLDAALETIFGEASPQPAARPVTGDIQSALDLHQKAQTALQQGNWSLYGQYQKQLGNLLEKLNQ</sequence>
<dbReference type="InterPro" id="IPR005372">
    <property type="entry name" value="UPF0182"/>
</dbReference>
<evidence type="ECO:0000256" key="5">
    <source>
        <dbReference type="HAMAP-Rule" id="MF_01600"/>
    </source>
</evidence>
<keyword evidence="7" id="KW-1185">Reference proteome</keyword>
<evidence type="ECO:0000313" key="6">
    <source>
        <dbReference type="EMBL" id="MBE9117458.1"/>
    </source>
</evidence>
<keyword evidence="2 5" id="KW-0812">Transmembrane</keyword>
<feature type="transmembrane region" description="Helical" evidence="5">
    <location>
        <begin position="208"/>
        <end position="226"/>
    </location>
</feature>
<evidence type="ECO:0000256" key="3">
    <source>
        <dbReference type="ARBA" id="ARBA00022989"/>
    </source>
</evidence>
<keyword evidence="3 5" id="KW-1133">Transmembrane helix</keyword>
<feature type="transmembrane region" description="Helical" evidence="5">
    <location>
        <begin position="253"/>
        <end position="273"/>
    </location>
</feature>
<dbReference type="GO" id="GO:0005886">
    <property type="term" value="C:plasma membrane"/>
    <property type="evidence" value="ECO:0007669"/>
    <property type="project" value="UniProtKB-SubCell"/>
</dbReference>
<comment type="caution">
    <text evidence="5">Lacks conserved residue(s) required for the propagation of feature annotation.</text>
</comment>
<gene>
    <name evidence="6" type="ORF">IQ249_16275</name>
</gene>
<dbReference type="HAMAP" id="MF_01600">
    <property type="entry name" value="UPF0182"/>
    <property type="match status" value="1"/>
</dbReference>
<evidence type="ECO:0000256" key="4">
    <source>
        <dbReference type="ARBA" id="ARBA00023136"/>
    </source>
</evidence>
<feature type="transmembrane region" description="Helical" evidence="5">
    <location>
        <begin position="280"/>
        <end position="301"/>
    </location>
</feature>
<dbReference type="RefSeq" id="WP_194030547.1">
    <property type="nucleotide sequence ID" value="NZ_JADEWZ010000025.1"/>
</dbReference>
<dbReference type="EMBL" id="JADEWZ010000025">
    <property type="protein sequence ID" value="MBE9117458.1"/>
    <property type="molecule type" value="Genomic_DNA"/>
</dbReference>
<evidence type="ECO:0000313" key="7">
    <source>
        <dbReference type="Proteomes" id="UP000654482"/>
    </source>
</evidence>
<feature type="transmembrane region" description="Helical" evidence="5">
    <location>
        <begin position="166"/>
        <end position="187"/>
    </location>
</feature>
<name>A0A8J7DY94_9CYAN</name>
<keyword evidence="1 5" id="KW-1003">Cell membrane</keyword>
<comment type="caution">
    <text evidence="6">The sequence shown here is derived from an EMBL/GenBank/DDBJ whole genome shotgun (WGS) entry which is preliminary data.</text>
</comment>
<feature type="transmembrane region" description="Helical" evidence="5">
    <location>
        <begin position="52"/>
        <end position="72"/>
    </location>
</feature>
<comment type="similarity">
    <text evidence="5">Belongs to the UPF0182 family.</text>
</comment>
<comment type="subcellular location">
    <subcellularLocation>
        <location evidence="5">Cell membrane</location>
        <topology evidence="5">Multi-pass membrane protein</topology>
    </subcellularLocation>
</comment>
<dbReference type="Proteomes" id="UP000654482">
    <property type="component" value="Unassembled WGS sequence"/>
</dbReference>